<dbReference type="Pfam" id="PF00046">
    <property type="entry name" value="Homeodomain"/>
    <property type="match status" value="1"/>
</dbReference>
<evidence type="ECO:0000256" key="5">
    <source>
        <dbReference type="PROSITE-ProRule" id="PRU00108"/>
    </source>
</evidence>
<dbReference type="PROSITE" id="PS50071">
    <property type="entry name" value="HOMEOBOX_2"/>
    <property type="match status" value="1"/>
</dbReference>
<dbReference type="PRINTS" id="PR00024">
    <property type="entry name" value="HOMEOBOX"/>
</dbReference>
<sequence length="327" mass="37156">MFYPVFPWSTEMTSEFDELNPIGPPNSTNACEGDLKFAVTFDRLSWHEHVYRRLSSKPTPHYIENILGLQTSDQCQDTQDNMIGHLNPPPISYNVTQILPAEINEPLNLSVKNQIKIRTKTVKETMKKRKKTKEPVETKVPEPPPIRAQTKIEVDASPEDADSKNKKKKARTTFTGRQIFELEKQFEMKKYLSSSERSEMAKLLNVTETQVKIWFQNRRTKWKKIDNVSNVEAAEHKTVTIKSEDSRTRSKHASSHSQSSNSSIESDTKSSIASAVADYPPDKNFKDILKTNLPAAIPLSPNAQLPNQINITKDVSLKTTIDSQEKS</sequence>
<evidence type="ECO:0000256" key="7">
    <source>
        <dbReference type="SAM" id="MobiDB-lite"/>
    </source>
</evidence>
<keyword evidence="3 5" id="KW-0371">Homeobox</keyword>
<dbReference type="PROSITE" id="PS00027">
    <property type="entry name" value="HOMEOBOX_1"/>
    <property type="match status" value="1"/>
</dbReference>
<name>A0A9P0CPP9_9CUCU</name>
<organism evidence="9 10">
    <name type="scientific">Psylliodes chrysocephalus</name>
    <dbReference type="NCBI Taxonomy" id="3402493"/>
    <lineage>
        <taxon>Eukaryota</taxon>
        <taxon>Metazoa</taxon>
        <taxon>Ecdysozoa</taxon>
        <taxon>Arthropoda</taxon>
        <taxon>Hexapoda</taxon>
        <taxon>Insecta</taxon>
        <taxon>Pterygota</taxon>
        <taxon>Neoptera</taxon>
        <taxon>Endopterygota</taxon>
        <taxon>Coleoptera</taxon>
        <taxon>Polyphaga</taxon>
        <taxon>Cucujiformia</taxon>
        <taxon>Chrysomeloidea</taxon>
        <taxon>Chrysomelidae</taxon>
        <taxon>Galerucinae</taxon>
        <taxon>Alticini</taxon>
        <taxon>Psylliodes</taxon>
    </lineage>
</organism>
<keyword evidence="2 5" id="KW-0238">DNA-binding</keyword>
<dbReference type="EMBL" id="OV651826">
    <property type="protein sequence ID" value="CAH1103645.1"/>
    <property type="molecule type" value="Genomic_DNA"/>
</dbReference>
<feature type="compositionally biased region" description="Basic and acidic residues" evidence="7">
    <location>
        <begin position="239"/>
        <end position="248"/>
    </location>
</feature>
<evidence type="ECO:0000256" key="6">
    <source>
        <dbReference type="RuleBase" id="RU000682"/>
    </source>
</evidence>
<dbReference type="Gene3D" id="1.10.10.60">
    <property type="entry name" value="Homeodomain-like"/>
    <property type="match status" value="1"/>
</dbReference>
<evidence type="ECO:0000313" key="9">
    <source>
        <dbReference type="EMBL" id="CAH1103645.1"/>
    </source>
</evidence>
<dbReference type="InterPro" id="IPR001356">
    <property type="entry name" value="HD"/>
</dbReference>
<evidence type="ECO:0000256" key="4">
    <source>
        <dbReference type="ARBA" id="ARBA00023242"/>
    </source>
</evidence>
<dbReference type="InterPro" id="IPR050394">
    <property type="entry name" value="Homeobox_NK-like"/>
</dbReference>
<reference evidence="9" key="1">
    <citation type="submission" date="2022-01" db="EMBL/GenBank/DDBJ databases">
        <authorList>
            <person name="King R."/>
        </authorList>
    </citation>
    <scope>NUCLEOTIDE SEQUENCE</scope>
</reference>
<dbReference type="OrthoDB" id="6159439at2759"/>
<dbReference type="PANTHER" id="PTHR24340:SF70">
    <property type="entry name" value="NK7.1, ISOFORM A"/>
    <property type="match status" value="1"/>
</dbReference>
<evidence type="ECO:0000256" key="2">
    <source>
        <dbReference type="ARBA" id="ARBA00023125"/>
    </source>
</evidence>
<dbReference type="AlphaFoldDB" id="A0A9P0CPP9"/>
<dbReference type="SMART" id="SM00389">
    <property type="entry name" value="HOX"/>
    <property type="match status" value="1"/>
</dbReference>
<dbReference type="GO" id="GO:0005634">
    <property type="term" value="C:nucleus"/>
    <property type="evidence" value="ECO:0007669"/>
    <property type="project" value="UniProtKB-SubCell"/>
</dbReference>
<feature type="domain" description="Homeobox" evidence="8">
    <location>
        <begin position="165"/>
        <end position="225"/>
    </location>
</feature>
<dbReference type="PANTHER" id="PTHR24340">
    <property type="entry name" value="HOMEOBOX PROTEIN NKX"/>
    <property type="match status" value="1"/>
</dbReference>
<dbReference type="Proteomes" id="UP001153636">
    <property type="component" value="Chromosome 14"/>
</dbReference>
<dbReference type="InterPro" id="IPR009057">
    <property type="entry name" value="Homeodomain-like_sf"/>
</dbReference>
<proteinExistence type="predicted"/>
<dbReference type="GO" id="GO:0030154">
    <property type="term" value="P:cell differentiation"/>
    <property type="evidence" value="ECO:0007669"/>
    <property type="project" value="TreeGrafter"/>
</dbReference>
<evidence type="ECO:0000256" key="3">
    <source>
        <dbReference type="ARBA" id="ARBA00023155"/>
    </source>
</evidence>
<evidence type="ECO:0000259" key="8">
    <source>
        <dbReference type="PROSITE" id="PS50071"/>
    </source>
</evidence>
<accession>A0A9P0CPP9</accession>
<dbReference type="InterPro" id="IPR020479">
    <property type="entry name" value="HD_metazoa"/>
</dbReference>
<feature type="compositionally biased region" description="Low complexity" evidence="7">
    <location>
        <begin position="255"/>
        <end position="265"/>
    </location>
</feature>
<protein>
    <recommendedName>
        <fullName evidence="8">Homeobox domain-containing protein</fullName>
    </recommendedName>
</protein>
<feature type="region of interest" description="Disordered" evidence="7">
    <location>
        <begin position="239"/>
        <end position="281"/>
    </location>
</feature>
<dbReference type="FunFam" id="1.10.10.60:FF:000440">
    <property type="entry name" value="NK7.1, isoform A"/>
    <property type="match status" value="1"/>
</dbReference>
<comment type="subcellular location">
    <subcellularLocation>
        <location evidence="1 5 6">Nucleus</location>
    </subcellularLocation>
</comment>
<feature type="DNA-binding region" description="Homeobox" evidence="5">
    <location>
        <begin position="167"/>
        <end position="226"/>
    </location>
</feature>
<evidence type="ECO:0000313" key="10">
    <source>
        <dbReference type="Proteomes" id="UP001153636"/>
    </source>
</evidence>
<gene>
    <name evidence="9" type="ORF">PSYICH_LOCUS4488</name>
</gene>
<dbReference type="GO" id="GO:0000981">
    <property type="term" value="F:DNA-binding transcription factor activity, RNA polymerase II-specific"/>
    <property type="evidence" value="ECO:0007669"/>
    <property type="project" value="InterPro"/>
</dbReference>
<dbReference type="SUPFAM" id="SSF46689">
    <property type="entry name" value="Homeodomain-like"/>
    <property type="match status" value="1"/>
</dbReference>
<dbReference type="InterPro" id="IPR017970">
    <property type="entry name" value="Homeobox_CS"/>
</dbReference>
<dbReference type="GO" id="GO:0000978">
    <property type="term" value="F:RNA polymerase II cis-regulatory region sequence-specific DNA binding"/>
    <property type="evidence" value="ECO:0007669"/>
    <property type="project" value="TreeGrafter"/>
</dbReference>
<keyword evidence="10" id="KW-1185">Reference proteome</keyword>
<keyword evidence="4 5" id="KW-0539">Nucleus</keyword>
<dbReference type="CDD" id="cd00086">
    <property type="entry name" value="homeodomain"/>
    <property type="match status" value="1"/>
</dbReference>
<evidence type="ECO:0000256" key="1">
    <source>
        <dbReference type="ARBA" id="ARBA00004123"/>
    </source>
</evidence>